<keyword evidence="7" id="KW-0496">Mitochondrion</keyword>
<feature type="transmembrane region" description="Helical" evidence="12">
    <location>
        <begin position="16"/>
        <end position="37"/>
    </location>
</feature>
<keyword evidence="14" id="KW-1185">Reference proteome</keyword>
<evidence type="ECO:0000256" key="9">
    <source>
        <dbReference type="ARBA" id="ARBA00038030"/>
    </source>
</evidence>
<reference evidence="13" key="1">
    <citation type="submission" date="2021-10" db="EMBL/GenBank/DDBJ databases">
        <title>Tropical sea cucumber genome reveals ecological adaptation and Cuvierian tubules defense mechanism.</title>
        <authorList>
            <person name="Chen T."/>
        </authorList>
    </citation>
    <scope>NUCLEOTIDE SEQUENCE</scope>
    <source>
        <strain evidence="13">Nanhai2018</strain>
        <tissue evidence="13">Muscle</tissue>
    </source>
</reference>
<dbReference type="GO" id="GO:0045039">
    <property type="term" value="P:protein insertion into mitochondrial inner membrane"/>
    <property type="evidence" value="ECO:0007669"/>
    <property type="project" value="TreeGrafter"/>
</dbReference>
<comment type="subcellular location">
    <subcellularLocation>
        <location evidence="1">Mitochondrion outer membrane</location>
        <topology evidence="1">Single-pass membrane protein</topology>
    </subcellularLocation>
</comment>
<dbReference type="EMBL" id="JAIZAY010000010">
    <property type="protein sequence ID" value="KAJ8034613.1"/>
    <property type="molecule type" value="Genomic_DNA"/>
</dbReference>
<evidence type="ECO:0000256" key="5">
    <source>
        <dbReference type="ARBA" id="ARBA00022803"/>
    </source>
</evidence>
<dbReference type="PANTHER" id="PTHR46208:SF1">
    <property type="entry name" value="MITOCHONDRIAL IMPORT RECEPTOR SUBUNIT TOM70"/>
    <property type="match status" value="1"/>
</dbReference>
<dbReference type="OrthoDB" id="66418at2759"/>
<dbReference type="SMART" id="SM00028">
    <property type="entry name" value="TPR"/>
    <property type="match status" value="10"/>
</dbReference>
<dbReference type="Pfam" id="PF13181">
    <property type="entry name" value="TPR_8"/>
    <property type="match status" value="1"/>
</dbReference>
<dbReference type="Pfam" id="PF13174">
    <property type="entry name" value="TPR_6"/>
    <property type="match status" value="1"/>
</dbReference>
<comment type="similarity">
    <text evidence="9">Belongs to the Tom70 family.</text>
</comment>
<dbReference type="InterPro" id="IPR019734">
    <property type="entry name" value="TPR_rpt"/>
</dbReference>
<dbReference type="GO" id="GO:0030150">
    <property type="term" value="P:protein import into mitochondrial matrix"/>
    <property type="evidence" value="ECO:0007669"/>
    <property type="project" value="TreeGrafter"/>
</dbReference>
<evidence type="ECO:0000256" key="3">
    <source>
        <dbReference type="ARBA" id="ARBA00022737"/>
    </source>
</evidence>
<dbReference type="GO" id="GO:0030943">
    <property type="term" value="F:mitochondrion targeting sequence binding"/>
    <property type="evidence" value="ECO:0007669"/>
    <property type="project" value="TreeGrafter"/>
</dbReference>
<dbReference type="Proteomes" id="UP001152320">
    <property type="component" value="Chromosome 10"/>
</dbReference>
<feature type="compositionally biased region" description="Basic and acidic residues" evidence="11">
    <location>
        <begin position="41"/>
        <end position="64"/>
    </location>
</feature>
<feature type="compositionally biased region" description="Polar residues" evidence="11">
    <location>
        <begin position="68"/>
        <end position="79"/>
    </location>
</feature>
<evidence type="ECO:0000256" key="10">
    <source>
        <dbReference type="PROSITE-ProRule" id="PRU00339"/>
    </source>
</evidence>
<dbReference type="Gene3D" id="1.25.40.10">
    <property type="entry name" value="Tetratricopeptide repeat domain"/>
    <property type="match status" value="2"/>
</dbReference>
<gene>
    <name evidence="13" type="ORF">HOLleu_21523</name>
</gene>
<keyword evidence="2 12" id="KW-0812">Transmembrane</keyword>
<keyword evidence="13" id="KW-0675">Receptor</keyword>
<name>A0A9Q1BXS6_HOLLE</name>
<dbReference type="InterPro" id="IPR011990">
    <property type="entry name" value="TPR-like_helical_dom_sf"/>
</dbReference>
<keyword evidence="4" id="KW-1000">Mitochondrion outer membrane</keyword>
<dbReference type="GO" id="GO:0008320">
    <property type="term" value="F:protein transmembrane transporter activity"/>
    <property type="evidence" value="ECO:0007669"/>
    <property type="project" value="TreeGrafter"/>
</dbReference>
<evidence type="ECO:0000256" key="7">
    <source>
        <dbReference type="ARBA" id="ARBA00023128"/>
    </source>
</evidence>
<feature type="repeat" description="TPR" evidence="10">
    <location>
        <begin position="113"/>
        <end position="146"/>
    </location>
</feature>
<dbReference type="AlphaFoldDB" id="A0A9Q1BXS6"/>
<feature type="repeat" description="TPR" evidence="10">
    <location>
        <begin position="424"/>
        <end position="457"/>
    </location>
</feature>
<dbReference type="PROSITE" id="PS50005">
    <property type="entry name" value="TPR"/>
    <property type="match status" value="5"/>
</dbReference>
<dbReference type="GO" id="GO:0005741">
    <property type="term" value="C:mitochondrial outer membrane"/>
    <property type="evidence" value="ECO:0007669"/>
    <property type="project" value="UniProtKB-SubCell"/>
</dbReference>
<organism evidence="13 14">
    <name type="scientific">Holothuria leucospilota</name>
    <name type="common">Black long sea cucumber</name>
    <name type="synonym">Mertensiothuria leucospilota</name>
    <dbReference type="NCBI Taxonomy" id="206669"/>
    <lineage>
        <taxon>Eukaryota</taxon>
        <taxon>Metazoa</taxon>
        <taxon>Echinodermata</taxon>
        <taxon>Eleutherozoa</taxon>
        <taxon>Echinozoa</taxon>
        <taxon>Holothuroidea</taxon>
        <taxon>Aspidochirotacea</taxon>
        <taxon>Aspidochirotida</taxon>
        <taxon>Holothuriidae</taxon>
        <taxon>Holothuria</taxon>
    </lineage>
</organism>
<dbReference type="Pfam" id="PF13414">
    <property type="entry name" value="TPR_11"/>
    <property type="match status" value="1"/>
</dbReference>
<evidence type="ECO:0000256" key="6">
    <source>
        <dbReference type="ARBA" id="ARBA00022989"/>
    </source>
</evidence>
<dbReference type="Pfam" id="PF13432">
    <property type="entry name" value="TPR_16"/>
    <property type="match status" value="1"/>
</dbReference>
<feature type="repeat" description="TPR" evidence="10">
    <location>
        <begin position="493"/>
        <end position="526"/>
    </location>
</feature>
<keyword evidence="3" id="KW-0677">Repeat</keyword>
<protein>
    <submittedName>
        <fullName evidence="13">Mitochondrial import receptor subunit TOM70</fullName>
    </submittedName>
</protein>
<dbReference type="SUPFAM" id="SSF48452">
    <property type="entry name" value="TPR-like"/>
    <property type="match status" value="2"/>
</dbReference>
<keyword evidence="5 10" id="KW-0802">TPR repeat</keyword>
<evidence type="ECO:0000256" key="1">
    <source>
        <dbReference type="ARBA" id="ARBA00004572"/>
    </source>
</evidence>
<evidence type="ECO:0000256" key="11">
    <source>
        <dbReference type="SAM" id="MobiDB-lite"/>
    </source>
</evidence>
<keyword evidence="6 12" id="KW-1133">Transmembrane helix</keyword>
<evidence type="ECO:0000313" key="13">
    <source>
        <dbReference type="EMBL" id="KAJ8034613.1"/>
    </source>
</evidence>
<evidence type="ECO:0000313" key="14">
    <source>
        <dbReference type="Proteomes" id="UP001152320"/>
    </source>
</evidence>
<dbReference type="Pfam" id="PF00515">
    <property type="entry name" value="TPR_1"/>
    <property type="match status" value="1"/>
</dbReference>
<evidence type="ECO:0000256" key="12">
    <source>
        <dbReference type="SAM" id="Phobius"/>
    </source>
</evidence>
<feature type="region of interest" description="Disordered" evidence="11">
    <location>
        <begin position="40"/>
        <end position="81"/>
    </location>
</feature>
<comment type="caution">
    <text evidence="13">The sequence shown here is derived from an EMBL/GenBank/DDBJ whole genome shotgun (WGS) entry which is preliminary data.</text>
</comment>
<proteinExistence type="inferred from homology"/>
<evidence type="ECO:0000256" key="8">
    <source>
        <dbReference type="ARBA" id="ARBA00023136"/>
    </source>
</evidence>
<evidence type="ECO:0000256" key="4">
    <source>
        <dbReference type="ARBA" id="ARBA00022787"/>
    </source>
</evidence>
<dbReference type="PANTHER" id="PTHR46208">
    <property type="entry name" value="MITOCHONDRIAL IMPORT RECEPTOR SUBUNIT TOM70"/>
    <property type="match status" value="1"/>
</dbReference>
<sequence length="559" mass="62340">MASNARPTSEGGLSKWQIAVAIGAPLAVGLAVGAYFYTRKSSKEKPPSEEDGTKGNAADKKPEEEPVQTPTEKAQSSKSKGNKFFKAQQYEKAIKFYTEAIEISPPENKQDLSTFFQNRAAAQEQLKNYKEVIEDCSKALDLNPKYVKALFRRAKAYEMVEEKMKCLEDTTAVCILEGFGHQQGMFLADKMLKELGKEKAHQTYKERKPSLPSGQFIRSYFSSFSNDGITSNSDAYVSEGEPSSGFLKAVKAFHDGEYAAITDLCTEEIDSDGQYLPHALLMRASFLLLKGQAALAKPDLDRLIAMEDSDKKLRANALIKKGSMHMQEGNALDAMDVFAAAVRIDPDNADIYHHRGQLNLLLEKVDDAVKDFEKCRSLNSEFGLAYAQYCYARYRMALILQSPMQMQEALKQLEECTTKFPSCAEGFALYAQALNDQGNYERADENFQKAIAIEPDNPTAHVHRGLLQLAWKKEPDTAVAMINKALEIDDRCDFAYETLGTIEVQRGNLSAAQGYFDKAIKLARTEIEMAHLYSLSIAAEAQDRVTKKYAITPPKQPFP</sequence>
<evidence type="ECO:0000256" key="2">
    <source>
        <dbReference type="ARBA" id="ARBA00022692"/>
    </source>
</evidence>
<feature type="repeat" description="TPR" evidence="10">
    <location>
        <begin position="315"/>
        <end position="348"/>
    </location>
</feature>
<feature type="repeat" description="TPR" evidence="10">
    <location>
        <begin position="74"/>
        <end position="107"/>
    </location>
</feature>
<accession>A0A9Q1BXS6</accession>
<keyword evidence="8 12" id="KW-0472">Membrane</keyword>